<keyword evidence="3" id="KW-1185">Reference proteome</keyword>
<sequence length="200" mass="22671">MADILETYSVENPEQAIALLNPLRGEILLHLREPASASEVAREIKEPPQRINYHLKALEKVGLVKQVGKRQVKNLVEILYQAVARSFLLAETLGLSPQALQRLKDQSSLSHLIQMTERIKTDALRLMEGSDQNKIIPSATLQSEIILRSEKERQAFVDDYVEMMKKLAKKYQTTQSDGHSYQVVLAVYPQPGKEGNHEKE</sequence>
<dbReference type="Proteomes" id="UP000503088">
    <property type="component" value="Chromosome"/>
</dbReference>
<name>A0A7D4C7Q4_9BACL</name>
<keyword evidence="1" id="KW-0238">DNA-binding</keyword>
<dbReference type="SUPFAM" id="SSF46785">
    <property type="entry name" value="Winged helix' DNA-binding domain"/>
    <property type="match status" value="1"/>
</dbReference>
<organism evidence="2 3">
    <name type="scientific">Kroppenstedtia pulmonis</name>
    <dbReference type="NCBI Taxonomy" id="1380685"/>
    <lineage>
        <taxon>Bacteria</taxon>
        <taxon>Bacillati</taxon>
        <taxon>Bacillota</taxon>
        <taxon>Bacilli</taxon>
        <taxon>Bacillales</taxon>
        <taxon>Thermoactinomycetaceae</taxon>
        <taxon>Kroppenstedtia</taxon>
    </lineage>
</organism>
<gene>
    <name evidence="2" type="ORF">GXN76_11765</name>
</gene>
<evidence type="ECO:0000313" key="3">
    <source>
        <dbReference type="Proteomes" id="UP000503088"/>
    </source>
</evidence>
<dbReference type="CDD" id="cd00090">
    <property type="entry name" value="HTH_ARSR"/>
    <property type="match status" value="1"/>
</dbReference>
<protein>
    <submittedName>
        <fullName evidence="2">Helix-turn-helix transcriptional regulator</fullName>
    </submittedName>
</protein>
<evidence type="ECO:0000313" key="2">
    <source>
        <dbReference type="EMBL" id="QKG85076.1"/>
    </source>
</evidence>
<dbReference type="EMBL" id="CP048104">
    <property type="protein sequence ID" value="QKG85076.1"/>
    <property type="molecule type" value="Genomic_DNA"/>
</dbReference>
<dbReference type="GO" id="GO:0003677">
    <property type="term" value="F:DNA binding"/>
    <property type="evidence" value="ECO:0007669"/>
    <property type="project" value="UniProtKB-KW"/>
</dbReference>
<dbReference type="Gene3D" id="1.10.10.10">
    <property type="entry name" value="Winged helix-like DNA-binding domain superfamily/Winged helix DNA-binding domain"/>
    <property type="match status" value="1"/>
</dbReference>
<dbReference type="Pfam" id="PF12840">
    <property type="entry name" value="HTH_20"/>
    <property type="match status" value="1"/>
</dbReference>
<dbReference type="InterPro" id="IPR011991">
    <property type="entry name" value="ArsR-like_HTH"/>
</dbReference>
<dbReference type="AlphaFoldDB" id="A0A7D4C7Q4"/>
<evidence type="ECO:0000256" key="1">
    <source>
        <dbReference type="ARBA" id="ARBA00023125"/>
    </source>
</evidence>
<accession>A0A7D4C7Q4</accession>
<dbReference type="InterPro" id="IPR036390">
    <property type="entry name" value="WH_DNA-bd_sf"/>
</dbReference>
<proteinExistence type="predicted"/>
<reference evidence="2 3" key="1">
    <citation type="submission" date="2020-01" db="EMBL/GenBank/DDBJ databases">
        <authorList>
            <person name="Gulvik C.A."/>
            <person name="Batra D.G."/>
        </authorList>
    </citation>
    <scope>NUCLEOTIDE SEQUENCE [LARGE SCALE GENOMIC DNA]</scope>
    <source>
        <strain evidence="2 3">W9323</strain>
    </source>
</reference>
<dbReference type="KEGG" id="kpul:GXN76_11765"/>
<dbReference type="InterPro" id="IPR036388">
    <property type="entry name" value="WH-like_DNA-bd_sf"/>
</dbReference>
<dbReference type="RefSeq" id="WP_173223384.1">
    <property type="nucleotide sequence ID" value="NZ_CP048104.1"/>
</dbReference>